<protein>
    <submittedName>
        <fullName evidence="1">Uncharacterized protein</fullName>
    </submittedName>
</protein>
<dbReference type="EMBL" id="JACOOZ010000001">
    <property type="protein sequence ID" value="MBC5666736.1"/>
    <property type="molecule type" value="Genomic_DNA"/>
</dbReference>
<evidence type="ECO:0000313" key="2">
    <source>
        <dbReference type="Proteomes" id="UP000597877"/>
    </source>
</evidence>
<evidence type="ECO:0000313" key="1">
    <source>
        <dbReference type="EMBL" id="MBC5666736.1"/>
    </source>
</evidence>
<organism evidence="1 2">
    <name type="scientific">Eubacterium segne</name>
    <dbReference type="NCBI Taxonomy" id="2763045"/>
    <lineage>
        <taxon>Bacteria</taxon>
        <taxon>Bacillati</taxon>
        <taxon>Bacillota</taxon>
        <taxon>Clostridia</taxon>
        <taxon>Eubacteriales</taxon>
        <taxon>Eubacteriaceae</taxon>
        <taxon>Eubacterium</taxon>
    </lineage>
</organism>
<gene>
    <name evidence="1" type="ORF">H8S00_01830</name>
</gene>
<keyword evidence="2" id="KW-1185">Reference proteome</keyword>
<reference evidence="1 2" key="1">
    <citation type="submission" date="2020-08" db="EMBL/GenBank/DDBJ databases">
        <title>Genome public.</title>
        <authorList>
            <person name="Liu C."/>
            <person name="Sun Q."/>
        </authorList>
    </citation>
    <scope>NUCLEOTIDE SEQUENCE [LARGE SCALE GENOMIC DNA]</scope>
    <source>
        <strain evidence="1 2">BX4</strain>
    </source>
</reference>
<comment type="caution">
    <text evidence="1">The sequence shown here is derived from an EMBL/GenBank/DDBJ whole genome shotgun (WGS) entry which is preliminary data.</text>
</comment>
<dbReference type="RefSeq" id="WP_186839879.1">
    <property type="nucleotide sequence ID" value="NZ_JACOOZ010000001.1"/>
</dbReference>
<dbReference type="Proteomes" id="UP000597877">
    <property type="component" value="Unassembled WGS sequence"/>
</dbReference>
<proteinExistence type="predicted"/>
<name>A0ABR7EZI1_9FIRM</name>
<sequence>MDDIRTYMLRLYTDSAADRILINYLDTKKNKQQYIRQLIENDIQKENILTTIREVMEEYFSGRVISPNIVPDTSKIDETSKEEINLPNFSDMETMEIQDDDESDVASITPDAINFLNMLGDENND</sequence>
<accession>A0ABR7EZI1</accession>